<dbReference type="InterPro" id="IPR054460">
    <property type="entry name" value="DUF5018-rel"/>
</dbReference>
<dbReference type="EMBL" id="WKJH01000030">
    <property type="protein sequence ID" value="MRX65949.1"/>
    <property type="molecule type" value="Genomic_DNA"/>
</dbReference>
<accession>A0A6I2MSN4</accession>
<dbReference type="Gene3D" id="2.60.40.2810">
    <property type="match status" value="1"/>
</dbReference>
<sequence>MNKKRRSPIYFILMLIILIACTKQVGLVTEVEFKLTEQHLENGNVNEPLATTLTIVPEELIEGYIYDYRYTVLNGEGHFEDGNGEEVPQGERRPFDPLSKSLDYIGSTVGTHTVRVQATDTYGFTEELELTYILSEVPVTWTATIADTELLLGDQTTITVTLGNEGLGNATYERNYQIETGSGALTQSDGTGVGLDGYEAITPGTYQYGFVPDALGAVTLTFDLRDSNGQELTASVNLEVVEELSSGENDIIAFTLPEQNGTSLIDDQAHTVSVTVPMGTTLTTAPTVLTVSEGATVTPDMGTQQDFTSPVIYTVTAENGDGQEWTVTVIEEATSADPEITLIGGDITLTVGDTYVEEGATATDAEDGDISGDIVIDASGVDTNTAGSYQVTYNVTDSDGNAATEVIRTVTVNAVANEPPTATDFSVSVVTNSTDNSIDVYDHIADAENDPLTVNLQTGSPANGAATVSGTVISYTPNNGYTGNDVITYLVDDGNNPVVNATITVTVSDNASPEITLIGGDMTLTVGDTYIEEGATATDAEDGDISGDIVIDASAVDTATSGSYQVTYNVTDSDGNAATEVIRTVNVSAAPDTTPPVITLVGGTVNLTVGDIYVEPGYSATDNVDGNITGSVVVGGIVNTGVADTYTVTYNVSDSAGNPAVQKTRSVVVSAAPDTTPPVITLVGGTVNLTVGVTYVEPGYSATDNEDGNITGSVVVAGLPNTSVADTYTVTYNVSDAAGNPAVQKTRSVVVSAAPDTTPPVITLVGGTVNLTVGDTYVEPGYSATDNEDGNITGSVVVGGIVNTGVADTYTVTYNVSDSAGNPAVQKTRSVVVSAAPDTTPPVITLVGGTVNLTVGESYIDPGYSATDNVDGNITGNLVVAGLPNTSVADTYTVTYNVSDVAGNIGIEKTRTVNVSAAPDTTAPVITLVGGTVNLTVGESYIEPGYSATDNLDGNITGSVVVAGLPNTSIADTYTVTYNVSDAAGNMALQKTRSVVVSSAPDTTLPVITLVGGTVNLTVGDTYVEPGYSATDNVDGNITGSVVVAGLPNTSVTDTYTVTYNVSDAAGNAAVQKTRSVVVSAAPDTTPPVITLVGGTVNLTVGDTYIEPGYSATDNVDGNITGSVVVGGIVNTGVADTYTVTYNVSDVAGNMAIQKTRDVVVSAVNQPPVADGVATPLSGSAPLTVSFKNINSTDEDGTIEGVFYDFGDGSTENATYPSEVSHVYDTPGTYMARMTVTDDDSATDYMEFEIEVSAPLPSASFDNGTSLSSSLRTISGELTVSNGPIQFELSLFAGNDLYEPAEYHLTIGSDSWYVQAAAGTTETERTSFIPTGTYSYTVQLIIPGGSAQGYVITIIPD</sequence>
<dbReference type="Pfam" id="PF22243">
    <property type="entry name" value="DUF5018-rel"/>
    <property type="match status" value="1"/>
</dbReference>
<dbReference type="OrthoDB" id="9805017at2"/>
<keyword evidence="4" id="KW-1185">Reference proteome</keyword>
<dbReference type="InterPro" id="IPR035986">
    <property type="entry name" value="PKD_dom_sf"/>
</dbReference>
<gene>
    <name evidence="3" type="ORF">GJ691_17495</name>
</gene>
<dbReference type="SMART" id="SM00089">
    <property type="entry name" value="PKD"/>
    <property type="match status" value="1"/>
</dbReference>
<dbReference type="InterPro" id="IPR032179">
    <property type="entry name" value="Cry22Aa_Ig-like"/>
</dbReference>
<evidence type="ECO:0000259" key="2">
    <source>
        <dbReference type="PROSITE" id="PS50093"/>
    </source>
</evidence>
<dbReference type="InterPro" id="IPR013783">
    <property type="entry name" value="Ig-like_fold"/>
</dbReference>
<dbReference type="Pfam" id="PF17963">
    <property type="entry name" value="Big_9"/>
    <property type="match status" value="1"/>
</dbReference>
<organism evidence="3 4">
    <name type="scientific">Maribacter luteus</name>
    <dbReference type="NCBI Taxonomy" id="2594478"/>
    <lineage>
        <taxon>Bacteria</taxon>
        <taxon>Pseudomonadati</taxon>
        <taxon>Bacteroidota</taxon>
        <taxon>Flavobacteriia</taxon>
        <taxon>Flavobacteriales</taxon>
        <taxon>Flavobacteriaceae</taxon>
        <taxon>Maribacter</taxon>
    </lineage>
</organism>
<dbReference type="InterPro" id="IPR022409">
    <property type="entry name" value="PKD/Chitinase_dom"/>
</dbReference>
<dbReference type="InterPro" id="IPR051846">
    <property type="entry name" value="SH2_domain_adapters"/>
</dbReference>
<feature type="domain" description="PKD" evidence="2">
    <location>
        <begin position="1168"/>
        <end position="1259"/>
    </location>
</feature>
<dbReference type="GO" id="GO:0001784">
    <property type="term" value="F:phosphotyrosine residue binding"/>
    <property type="evidence" value="ECO:0007669"/>
    <property type="project" value="TreeGrafter"/>
</dbReference>
<proteinExistence type="predicted"/>
<dbReference type="RefSeq" id="WP_154369289.1">
    <property type="nucleotide sequence ID" value="NZ_WKJH01000030.1"/>
</dbReference>
<evidence type="ECO:0000256" key="1">
    <source>
        <dbReference type="ARBA" id="ARBA00022999"/>
    </source>
</evidence>
<dbReference type="Pfam" id="PF18911">
    <property type="entry name" value="PKD_4"/>
    <property type="match status" value="1"/>
</dbReference>
<dbReference type="PANTHER" id="PTHR15127">
    <property type="entry name" value="HEAVYWEIGHT, ISOFORM A"/>
    <property type="match status" value="1"/>
</dbReference>
<dbReference type="InterPro" id="IPR038707">
    <property type="entry name" value="TraQ_sf"/>
</dbReference>
<dbReference type="PANTHER" id="PTHR15127:SF32">
    <property type="entry name" value="HEAVYWEIGHT, ISOFORM A"/>
    <property type="match status" value="1"/>
</dbReference>
<evidence type="ECO:0000313" key="4">
    <source>
        <dbReference type="Proteomes" id="UP000443153"/>
    </source>
</evidence>
<dbReference type="Gene3D" id="2.60.40.2410">
    <property type="entry name" value="Uncharacterised protein PF12988, DUF3872"/>
    <property type="match status" value="2"/>
</dbReference>
<evidence type="ECO:0000313" key="3">
    <source>
        <dbReference type="EMBL" id="MRX65949.1"/>
    </source>
</evidence>
<dbReference type="SUPFAM" id="SSF49299">
    <property type="entry name" value="PKD domain"/>
    <property type="match status" value="1"/>
</dbReference>
<dbReference type="Pfam" id="PF16403">
    <property type="entry name" value="Bact_surface_Ig-like"/>
    <property type="match status" value="9"/>
</dbReference>
<protein>
    <submittedName>
        <fullName evidence="3">DUF5011 domain-containing protein</fullName>
    </submittedName>
</protein>
<dbReference type="Gene3D" id="2.60.40.2340">
    <property type="match status" value="1"/>
</dbReference>
<comment type="caution">
    <text evidence="3">The sequence shown here is derived from an EMBL/GenBank/DDBJ whole genome shotgun (WGS) entry which is preliminary data.</text>
</comment>
<dbReference type="CDD" id="cd00146">
    <property type="entry name" value="PKD"/>
    <property type="match status" value="1"/>
</dbReference>
<dbReference type="PROSITE" id="PS51257">
    <property type="entry name" value="PROKAR_LIPOPROTEIN"/>
    <property type="match status" value="1"/>
</dbReference>
<dbReference type="Gene3D" id="2.60.40.10">
    <property type="entry name" value="Immunoglobulins"/>
    <property type="match status" value="10"/>
</dbReference>
<reference evidence="3 4" key="1">
    <citation type="submission" date="2019-11" db="EMBL/GenBank/DDBJ databases">
        <title>Maribacter lutea sp. nov., a marine bacterium isolated from intertidal sand.</title>
        <authorList>
            <person name="Liu A."/>
        </authorList>
    </citation>
    <scope>NUCLEOTIDE SEQUENCE [LARGE SCALE GENOMIC DNA]</scope>
    <source>
        <strain evidence="3 4">RZ05</strain>
    </source>
</reference>
<keyword evidence="1" id="KW-0727">SH2 domain</keyword>
<dbReference type="Proteomes" id="UP000443153">
    <property type="component" value="Unassembled WGS sequence"/>
</dbReference>
<dbReference type="PROSITE" id="PS50093">
    <property type="entry name" value="PKD"/>
    <property type="match status" value="1"/>
</dbReference>
<name>A0A6I2MSN4_9FLAO</name>
<dbReference type="InterPro" id="IPR000601">
    <property type="entry name" value="PKD_dom"/>
</dbReference>